<keyword evidence="4" id="KW-1185">Reference proteome</keyword>
<evidence type="ECO:0000313" key="4">
    <source>
        <dbReference type="Proteomes" id="UP000005239"/>
    </source>
</evidence>
<feature type="region of interest" description="Disordered" evidence="1">
    <location>
        <begin position="151"/>
        <end position="170"/>
    </location>
</feature>
<protein>
    <submittedName>
        <fullName evidence="3">Uncharacterized protein</fullName>
    </submittedName>
</protein>
<accession>A0A8R1U4D1</accession>
<accession>A0A454XKR8</accession>
<name>A0A454XKR8_PRIPA</name>
<reference evidence="4" key="1">
    <citation type="journal article" date="2008" name="Nat. Genet.">
        <title>The Pristionchus pacificus genome provides a unique perspective on nematode lifestyle and parasitism.</title>
        <authorList>
            <person name="Dieterich C."/>
            <person name="Clifton S.W."/>
            <person name="Schuster L.N."/>
            <person name="Chinwalla A."/>
            <person name="Delehaunty K."/>
            <person name="Dinkelacker I."/>
            <person name="Fulton L."/>
            <person name="Fulton R."/>
            <person name="Godfrey J."/>
            <person name="Minx P."/>
            <person name="Mitreva M."/>
            <person name="Roeseler W."/>
            <person name="Tian H."/>
            <person name="Witte H."/>
            <person name="Yang S.P."/>
            <person name="Wilson R.K."/>
            <person name="Sommer R.J."/>
        </authorList>
    </citation>
    <scope>NUCLEOTIDE SEQUENCE [LARGE SCALE GENOMIC DNA]</scope>
    <source>
        <strain evidence="4">PS312</strain>
    </source>
</reference>
<dbReference type="AlphaFoldDB" id="A0A454XKR8"/>
<feature type="signal peptide" evidence="2">
    <location>
        <begin position="1"/>
        <end position="18"/>
    </location>
</feature>
<evidence type="ECO:0000256" key="2">
    <source>
        <dbReference type="SAM" id="SignalP"/>
    </source>
</evidence>
<evidence type="ECO:0000256" key="1">
    <source>
        <dbReference type="SAM" id="MobiDB-lite"/>
    </source>
</evidence>
<feature type="compositionally biased region" description="Basic and acidic residues" evidence="1">
    <location>
        <begin position="71"/>
        <end position="87"/>
    </location>
</feature>
<reference evidence="3" key="2">
    <citation type="submission" date="2022-06" db="UniProtKB">
        <authorList>
            <consortium name="EnsemblMetazoa"/>
        </authorList>
    </citation>
    <scope>IDENTIFICATION</scope>
    <source>
        <strain evidence="3">PS312</strain>
    </source>
</reference>
<keyword evidence="2" id="KW-0732">Signal</keyword>
<evidence type="ECO:0000313" key="3">
    <source>
        <dbReference type="EnsemblMetazoa" id="PPA01423.1"/>
    </source>
</evidence>
<dbReference type="Proteomes" id="UP000005239">
    <property type="component" value="Unassembled WGS sequence"/>
</dbReference>
<feature type="region of interest" description="Disordered" evidence="1">
    <location>
        <begin position="67"/>
        <end position="111"/>
    </location>
</feature>
<organism evidence="3 4">
    <name type="scientific">Pristionchus pacificus</name>
    <name type="common">Parasitic nematode worm</name>
    <dbReference type="NCBI Taxonomy" id="54126"/>
    <lineage>
        <taxon>Eukaryota</taxon>
        <taxon>Metazoa</taxon>
        <taxon>Ecdysozoa</taxon>
        <taxon>Nematoda</taxon>
        <taxon>Chromadorea</taxon>
        <taxon>Rhabditida</taxon>
        <taxon>Rhabditina</taxon>
        <taxon>Diplogasteromorpha</taxon>
        <taxon>Diplogasteroidea</taxon>
        <taxon>Neodiplogasteridae</taxon>
        <taxon>Pristionchus</taxon>
    </lineage>
</organism>
<feature type="chain" id="PRO_5043433757" evidence="2">
    <location>
        <begin position="19"/>
        <end position="170"/>
    </location>
</feature>
<feature type="compositionally biased region" description="Acidic residues" evidence="1">
    <location>
        <begin position="88"/>
        <end position="103"/>
    </location>
</feature>
<proteinExistence type="predicted"/>
<dbReference type="EnsemblMetazoa" id="PPA01423.1">
    <property type="protein sequence ID" value="PPA01423.1"/>
    <property type="gene ID" value="WBGene00090977"/>
</dbReference>
<sequence length="170" mass="19128">MRLLLPLLILAFSVAISGEKPGFLERLAPVNFLGRDKRDEEPSVYDDESANRAKRLELSYNEWDDAAMSEGENRLKREEKDKKKMKEEDAEEESPAEESEEGEEEKKEKKGKWAWIKKGFKKGLSKLKSGGTAMFNGAKKGAKLAVGGLKSGYNKLTGKKKEKEAEEEEA</sequence>
<gene>
    <name evidence="3" type="primary">WBGene00090977</name>
</gene>